<name>A0A898KA35_9VIRU</name>
<keyword evidence="2" id="KW-1185">Reference proteome</keyword>
<evidence type="ECO:0000313" key="1">
    <source>
        <dbReference type="EMBL" id="QSJ05032.1"/>
    </source>
</evidence>
<evidence type="ECO:0000313" key="2">
    <source>
        <dbReference type="Proteomes" id="UP000662804"/>
    </source>
</evidence>
<dbReference type="EMBL" id="MW557853">
    <property type="protein sequence ID" value="QSJ05032.1"/>
    <property type="molecule type" value="Genomic_DNA"/>
</dbReference>
<reference evidence="1 2" key="1">
    <citation type="submission" date="2021-02" db="EMBL/GenBank/DDBJ databases">
        <authorList>
            <person name="Tang S.-L."/>
            <person name="Chiang P.-W."/>
            <person name="Pfeiffer F."/>
            <person name="Dyall-Smith M."/>
        </authorList>
    </citation>
    <scope>NUCLEOTIDE SEQUENCE [LARGE SCALE GENOMIC DNA]</scope>
    <source>
        <strain evidence="1">Hardyhisp2</strain>
    </source>
</reference>
<proteinExistence type="predicted"/>
<accession>A0A898KA35</accession>
<organism evidence="1 2">
    <name type="scientific">Haloarcula virus Hardyhisp2</name>
    <dbReference type="NCBI Taxonomy" id="2811386"/>
    <lineage>
        <taxon>Viruses</taxon>
        <taxon>Monodnaviria</taxon>
        <taxon>Trapavirae</taxon>
        <taxon>Saleviricota</taxon>
        <taxon>Huolimaviricetes</taxon>
        <taxon>Haloruvirales</taxon>
        <taxon>Pleolipoviridae</taxon>
        <taxon>Gammapleolipovirus</taxon>
        <taxon>Gammapleolipovirus hardyense</taxon>
        <taxon>Gammapleolipovirus Hardyhisp2</taxon>
    </lineage>
</organism>
<sequence length="71" mass="8642">MSKFEPTYAKGEQIKNVQYSEMYRIVDMEYSKRMCDIVYKIQHCRNKFDMTTIPETMIERNIEKGNYEVMN</sequence>
<gene>
    <name evidence="1" type="ORF">HdyHp2_060</name>
</gene>
<protein>
    <submittedName>
        <fullName evidence="1">Uncharacterized protein</fullName>
    </submittedName>
</protein>
<dbReference type="Proteomes" id="UP000662804">
    <property type="component" value="Segment"/>
</dbReference>